<feature type="compositionally biased region" description="Basic and acidic residues" evidence="1">
    <location>
        <begin position="1"/>
        <end position="15"/>
    </location>
</feature>
<name>A0A6J4VPJ9_9BACT</name>
<evidence type="ECO:0000313" key="2">
    <source>
        <dbReference type="EMBL" id="CAA9584940.1"/>
    </source>
</evidence>
<dbReference type="EMBL" id="CADCWN010000292">
    <property type="protein sequence ID" value="CAA9584940.1"/>
    <property type="molecule type" value="Genomic_DNA"/>
</dbReference>
<protein>
    <submittedName>
        <fullName evidence="2">Uncharacterized protein</fullName>
    </submittedName>
</protein>
<organism evidence="2">
    <name type="scientific">uncultured Thermomicrobiales bacterium</name>
    <dbReference type="NCBI Taxonomy" id="1645740"/>
    <lineage>
        <taxon>Bacteria</taxon>
        <taxon>Pseudomonadati</taxon>
        <taxon>Thermomicrobiota</taxon>
        <taxon>Thermomicrobia</taxon>
        <taxon>Thermomicrobiales</taxon>
        <taxon>environmental samples</taxon>
    </lineage>
</organism>
<gene>
    <name evidence="2" type="ORF">AVDCRST_MAG18-3684</name>
</gene>
<sequence>GRPADNRGHAADRRVALPRARLRPRPVGRPGLRSRGLAAPLPATARRM</sequence>
<evidence type="ECO:0000256" key="1">
    <source>
        <dbReference type="SAM" id="MobiDB-lite"/>
    </source>
</evidence>
<feature type="compositionally biased region" description="Low complexity" evidence="1">
    <location>
        <begin position="28"/>
        <end position="37"/>
    </location>
</feature>
<feature type="region of interest" description="Disordered" evidence="1">
    <location>
        <begin position="1"/>
        <end position="48"/>
    </location>
</feature>
<accession>A0A6J4VPJ9</accession>
<reference evidence="2" key="1">
    <citation type="submission" date="2020-02" db="EMBL/GenBank/DDBJ databases">
        <authorList>
            <person name="Meier V. D."/>
        </authorList>
    </citation>
    <scope>NUCLEOTIDE SEQUENCE</scope>
    <source>
        <strain evidence="2">AVDCRST_MAG18</strain>
    </source>
</reference>
<feature type="non-terminal residue" evidence="2">
    <location>
        <position position="48"/>
    </location>
</feature>
<proteinExistence type="predicted"/>
<dbReference type="AlphaFoldDB" id="A0A6J4VPJ9"/>
<feature type="non-terminal residue" evidence="2">
    <location>
        <position position="1"/>
    </location>
</feature>